<dbReference type="RefSeq" id="WP_183199449.1">
    <property type="nucleotide sequence ID" value="NZ_JACIEK010000003.1"/>
</dbReference>
<reference evidence="12 13" key="1">
    <citation type="submission" date="2020-08" db="EMBL/GenBank/DDBJ databases">
        <title>Genomic Encyclopedia of Type Strains, Phase IV (KMG-IV): sequencing the most valuable type-strain genomes for metagenomic binning, comparative biology and taxonomic classification.</title>
        <authorList>
            <person name="Goeker M."/>
        </authorList>
    </citation>
    <scope>NUCLEOTIDE SEQUENCE [LARGE SCALE GENOMIC DNA]</scope>
    <source>
        <strain evidence="12 13">DSM 102238</strain>
    </source>
</reference>
<dbReference type="SUPFAM" id="SSF51735">
    <property type="entry name" value="NAD(P)-binding Rossmann-fold domains"/>
    <property type="match status" value="1"/>
</dbReference>
<feature type="binding site" evidence="10">
    <location>
        <position position="30"/>
    </location>
    <ligand>
        <name>NAD(+)</name>
        <dbReference type="ChEBI" id="CHEBI:57540"/>
    </ligand>
</feature>
<organism evidence="12 13">
    <name type="scientific">Aureimonas pseudogalii</name>
    <dbReference type="NCBI Taxonomy" id="1744844"/>
    <lineage>
        <taxon>Bacteria</taxon>
        <taxon>Pseudomonadati</taxon>
        <taxon>Pseudomonadota</taxon>
        <taxon>Alphaproteobacteria</taxon>
        <taxon>Hyphomicrobiales</taxon>
        <taxon>Aurantimonadaceae</taxon>
        <taxon>Aureimonas</taxon>
    </lineage>
</organism>
<keyword evidence="4 7" id="KW-0560">Oxidoreductase</keyword>
<dbReference type="SMART" id="SM00984">
    <property type="entry name" value="UDPG_MGDP_dh_C"/>
    <property type="match status" value="1"/>
</dbReference>
<dbReference type="InterPro" id="IPR014027">
    <property type="entry name" value="UDP-Glc/GDP-Man_DH_C"/>
</dbReference>
<evidence type="ECO:0000313" key="13">
    <source>
        <dbReference type="Proteomes" id="UP000542776"/>
    </source>
</evidence>
<feature type="binding site" evidence="10">
    <location>
        <position position="331"/>
    </location>
    <ligand>
        <name>NAD(+)</name>
        <dbReference type="ChEBI" id="CHEBI:57540"/>
    </ligand>
</feature>
<evidence type="ECO:0000256" key="3">
    <source>
        <dbReference type="ARBA" id="ARBA00012954"/>
    </source>
</evidence>
<feature type="domain" description="UDP-glucose/GDP-mannose dehydrogenase C-terminal" evidence="11">
    <location>
        <begin position="317"/>
        <end position="425"/>
    </location>
</feature>
<evidence type="ECO:0000256" key="1">
    <source>
        <dbReference type="ARBA" id="ARBA00004701"/>
    </source>
</evidence>
<dbReference type="PIRSF" id="PIRSF000124">
    <property type="entry name" value="UDPglc_GDPman_dh"/>
    <property type="match status" value="1"/>
</dbReference>
<evidence type="ECO:0000256" key="6">
    <source>
        <dbReference type="ARBA" id="ARBA00047473"/>
    </source>
</evidence>
<dbReference type="Pfam" id="PF03720">
    <property type="entry name" value="UDPG_MGDP_dh_C"/>
    <property type="match status" value="1"/>
</dbReference>
<dbReference type="SUPFAM" id="SSF52413">
    <property type="entry name" value="UDP-glucose/GDP-mannose dehydrogenase C-terminal domain"/>
    <property type="match status" value="1"/>
</dbReference>
<feature type="active site" description="Nucleophile" evidence="8">
    <location>
        <position position="268"/>
    </location>
</feature>
<proteinExistence type="inferred from homology"/>
<protein>
    <recommendedName>
        <fullName evidence="3 7">UDP-glucose 6-dehydrogenase</fullName>
        <ecNumber evidence="3 7">1.1.1.22</ecNumber>
    </recommendedName>
</protein>
<dbReference type="Pfam" id="PF03721">
    <property type="entry name" value="UDPG_MGDP_dh_N"/>
    <property type="match status" value="1"/>
</dbReference>
<dbReference type="PROSITE" id="PS51257">
    <property type="entry name" value="PROKAR_LIPOPROTEIN"/>
    <property type="match status" value="1"/>
</dbReference>
<evidence type="ECO:0000313" key="12">
    <source>
        <dbReference type="EMBL" id="MBB3997900.1"/>
    </source>
</evidence>
<dbReference type="UniPathway" id="UPA00038">
    <property type="reaction ID" value="UER00491"/>
</dbReference>
<feature type="binding site" evidence="9">
    <location>
        <position position="324"/>
    </location>
    <ligand>
        <name>substrate</name>
    </ligand>
</feature>
<dbReference type="AlphaFoldDB" id="A0A7W6EAS4"/>
<evidence type="ECO:0000256" key="4">
    <source>
        <dbReference type="ARBA" id="ARBA00023002"/>
    </source>
</evidence>
<dbReference type="PANTHER" id="PTHR43750:SF1">
    <property type="entry name" value="GDP-MANNOSE 6-DEHYDROGENASE"/>
    <property type="match status" value="1"/>
</dbReference>
<feature type="binding site" evidence="9">
    <location>
        <position position="210"/>
    </location>
    <ligand>
        <name>substrate</name>
    </ligand>
</feature>
<dbReference type="NCBIfam" id="TIGR03026">
    <property type="entry name" value="NDP-sugDHase"/>
    <property type="match status" value="1"/>
</dbReference>
<dbReference type="InterPro" id="IPR036220">
    <property type="entry name" value="UDP-Glc/GDP-Man_DH_C_sf"/>
</dbReference>
<dbReference type="Proteomes" id="UP000542776">
    <property type="component" value="Unassembled WGS sequence"/>
</dbReference>
<feature type="binding site" evidence="10">
    <location>
        <position position="86"/>
    </location>
    <ligand>
        <name>NAD(+)</name>
        <dbReference type="ChEBI" id="CHEBI:57540"/>
    </ligand>
</feature>
<dbReference type="Gene3D" id="3.40.50.720">
    <property type="entry name" value="NAD(P)-binding Rossmann-like Domain"/>
    <property type="match status" value="2"/>
</dbReference>
<dbReference type="GO" id="GO:0003979">
    <property type="term" value="F:UDP-glucose 6-dehydrogenase activity"/>
    <property type="evidence" value="ECO:0007669"/>
    <property type="project" value="UniProtKB-EC"/>
</dbReference>
<gene>
    <name evidence="12" type="ORF">GGR04_001738</name>
</gene>
<evidence type="ECO:0000256" key="2">
    <source>
        <dbReference type="ARBA" id="ARBA00006601"/>
    </source>
</evidence>
<dbReference type="InterPro" id="IPR017476">
    <property type="entry name" value="UDP-Glc/GDP-Man"/>
</dbReference>
<feature type="binding site" evidence="9">
    <location>
        <begin position="158"/>
        <end position="161"/>
    </location>
    <ligand>
        <name>substrate</name>
    </ligand>
</feature>
<evidence type="ECO:0000256" key="7">
    <source>
        <dbReference type="PIRNR" id="PIRNR000124"/>
    </source>
</evidence>
<dbReference type="InterPro" id="IPR014026">
    <property type="entry name" value="UDP-Glc/GDP-Man_DH_dimer"/>
</dbReference>
<evidence type="ECO:0000256" key="5">
    <source>
        <dbReference type="ARBA" id="ARBA00023027"/>
    </source>
</evidence>
<accession>A0A7W6EAS4</accession>
<evidence type="ECO:0000259" key="11">
    <source>
        <dbReference type="SMART" id="SM00984"/>
    </source>
</evidence>
<feature type="binding site" evidence="10">
    <location>
        <position position="35"/>
    </location>
    <ligand>
        <name>NAD(+)</name>
        <dbReference type="ChEBI" id="CHEBI:57540"/>
    </ligand>
</feature>
<evidence type="ECO:0000256" key="8">
    <source>
        <dbReference type="PIRSR" id="PIRSR500134-1"/>
    </source>
</evidence>
<name>A0A7W6EAS4_9HYPH</name>
<dbReference type="EMBL" id="JACIEK010000003">
    <property type="protein sequence ID" value="MBB3997900.1"/>
    <property type="molecule type" value="Genomic_DNA"/>
</dbReference>
<comment type="pathway">
    <text evidence="1">Nucleotide-sugar biosynthesis; UDP-alpha-D-glucuronate biosynthesis; UDP-alpha-D-glucuronate from UDP-alpha-D-glucose: step 1/1.</text>
</comment>
<evidence type="ECO:0000256" key="10">
    <source>
        <dbReference type="PIRSR" id="PIRSR500134-3"/>
    </source>
</evidence>
<dbReference type="InterPro" id="IPR036291">
    <property type="entry name" value="NAD(P)-bd_dom_sf"/>
</dbReference>
<comment type="caution">
    <text evidence="12">The sequence shown here is derived from an EMBL/GenBank/DDBJ whole genome shotgun (WGS) entry which is preliminary data.</text>
</comment>
<dbReference type="GO" id="GO:0006065">
    <property type="term" value="P:UDP-glucuronate biosynthetic process"/>
    <property type="evidence" value="ECO:0007669"/>
    <property type="project" value="UniProtKB-UniPathway"/>
</dbReference>
<comment type="similarity">
    <text evidence="2 7">Belongs to the UDP-glucose/GDP-mannose dehydrogenase family.</text>
</comment>
<keyword evidence="13" id="KW-1185">Reference proteome</keyword>
<dbReference type="Pfam" id="PF00984">
    <property type="entry name" value="UDPG_MGDP_dh"/>
    <property type="match status" value="1"/>
</dbReference>
<dbReference type="InterPro" id="IPR001732">
    <property type="entry name" value="UDP-Glc/GDP-Man_DH_N"/>
</dbReference>
<dbReference type="PIRSF" id="PIRSF500134">
    <property type="entry name" value="UDPglc_DH_bac"/>
    <property type="match status" value="1"/>
</dbReference>
<dbReference type="InterPro" id="IPR028357">
    <property type="entry name" value="UDPglc_DH_bac"/>
</dbReference>
<feature type="binding site" evidence="10">
    <location>
        <position position="161"/>
    </location>
    <ligand>
        <name>NAD(+)</name>
        <dbReference type="ChEBI" id="CHEBI:57540"/>
    </ligand>
</feature>
<comment type="catalytic activity">
    <reaction evidence="6 7">
        <text>UDP-alpha-D-glucose + 2 NAD(+) + H2O = UDP-alpha-D-glucuronate + 2 NADH + 3 H(+)</text>
        <dbReference type="Rhea" id="RHEA:23596"/>
        <dbReference type="ChEBI" id="CHEBI:15377"/>
        <dbReference type="ChEBI" id="CHEBI:15378"/>
        <dbReference type="ChEBI" id="CHEBI:57540"/>
        <dbReference type="ChEBI" id="CHEBI:57945"/>
        <dbReference type="ChEBI" id="CHEBI:58052"/>
        <dbReference type="ChEBI" id="CHEBI:58885"/>
        <dbReference type="EC" id="1.1.1.22"/>
    </reaction>
</comment>
<evidence type="ECO:0000256" key="9">
    <source>
        <dbReference type="PIRSR" id="PIRSR500134-2"/>
    </source>
</evidence>
<dbReference type="Gene3D" id="1.20.5.170">
    <property type="match status" value="1"/>
</dbReference>
<dbReference type="GO" id="GO:0000271">
    <property type="term" value="P:polysaccharide biosynthetic process"/>
    <property type="evidence" value="ECO:0007669"/>
    <property type="project" value="InterPro"/>
</dbReference>
<feature type="binding site" evidence="9">
    <location>
        <position position="265"/>
    </location>
    <ligand>
        <name>substrate</name>
    </ligand>
</feature>
<dbReference type="InterPro" id="IPR008927">
    <property type="entry name" value="6-PGluconate_DH-like_C_sf"/>
</dbReference>
<feature type="binding site" evidence="10">
    <location>
        <position position="271"/>
    </location>
    <ligand>
        <name>NAD(+)</name>
        <dbReference type="ChEBI" id="CHEBI:57540"/>
    </ligand>
</feature>
<dbReference type="GO" id="GO:0051287">
    <property type="term" value="F:NAD binding"/>
    <property type="evidence" value="ECO:0007669"/>
    <property type="project" value="InterPro"/>
</dbReference>
<feature type="binding site" evidence="10">
    <location>
        <position position="124"/>
    </location>
    <ligand>
        <name>NAD(+)</name>
        <dbReference type="ChEBI" id="CHEBI:57540"/>
    </ligand>
</feature>
<feature type="binding site" evidence="9">
    <location>
        <begin position="257"/>
        <end position="261"/>
    </location>
    <ligand>
        <name>substrate</name>
    </ligand>
</feature>
<dbReference type="PANTHER" id="PTHR43750">
    <property type="entry name" value="UDP-GLUCOSE 6-DEHYDROGENASE TUAD"/>
    <property type="match status" value="1"/>
</dbReference>
<dbReference type="EC" id="1.1.1.22" evidence="3 7"/>
<dbReference type="SUPFAM" id="SSF48179">
    <property type="entry name" value="6-phosphogluconate dehydrogenase C-terminal domain-like"/>
    <property type="match status" value="1"/>
</dbReference>
<sequence length="437" mass="47650">MKIAIFGIGYVGAVAAACLARDGHEVVAVDINQQKVDTLLARQSPIIEPGLDELIDTAVDGGMLRGTTSADEAIAACDMSFVCVGTPARPNGSLDTTYVERVCEDIGRALTKRTGFHSVVIRSTILPNTMDNVVVPRLEAASGMKAGEDFGIAYYPEFLREGSAIADYDNPGAIVFGKRDDRTLDRLMELHAQFAVKPHVLSLKAAEAIKYTNNAWHAMKISFANEIGLICKSLGVDSHDVMNVLTADTKLNISPAYLKPGYAFGGSCLPKDVKALRHRAGREDVDTPILDAILEANENQIRTAFRLATAPGLRRIGLIGLSFKPETDDLRYSPFVELAERLIGRGYRVRIYDPIVQPARLTGSNKAYLAEQLPHINEILLDDVSALVDDSDVVVIGNRKEAAPILDTLARRNIHVVDLVRVSGDERSHDNYQGLCW</sequence>
<keyword evidence="5 7" id="KW-0520">NAD</keyword>